<organism evidence="1 2">
    <name type="scientific">Mycena metata</name>
    <dbReference type="NCBI Taxonomy" id="1033252"/>
    <lineage>
        <taxon>Eukaryota</taxon>
        <taxon>Fungi</taxon>
        <taxon>Dikarya</taxon>
        <taxon>Basidiomycota</taxon>
        <taxon>Agaricomycotina</taxon>
        <taxon>Agaricomycetes</taxon>
        <taxon>Agaricomycetidae</taxon>
        <taxon>Agaricales</taxon>
        <taxon>Marasmiineae</taxon>
        <taxon>Mycenaceae</taxon>
        <taxon>Mycena</taxon>
    </lineage>
</organism>
<protein>
    <submittedName>
        <fullName evidence="1">Uncharacterized protein</fullName>
    </submittedName>
</protein>
<dbReference type="AlphaFoldDB" id="A0AAD7DLT6"/>
<evidence type="ECO:0000313" key="1">
    <source>
        <dbReference type="EMBL" id="KAJ7694285.1"/>
    </source>
</evidence>
<evidence type="ECO:0000313" key="2">
    <source>
        <dbReference type="Proteomes" id="UP001215598"/>
    </source>
</evidence>
<comment type="caution">
    <text evidence="1">The sequence shown here is derived from an EMBL/GenBank/DDBJ whole genome shotgun (WGS) entry which is preliminary data.</text>
</comment>
<keyword evidence="2" id="KW-1185">Reference proteome</keyword>
<name>A0AAD7DLT6_9AGAR</name>
<proteinExistence type="predicted"/>
<gene>
    <name evidence="1" type="ORF">B0H16DRAFT_1485747</name>
</gene>
<accession>A0AAD7DLT6</accession>
<sequence length="200" mass="21946">MFVLVCPNTDRIIQTLYHVACFAGEDHSFPVQPLVPLIGPRIDLLASSRSSLWLSFVPPNRVLRLDRLVLKSANNSQMAAYSVIHRFSVPHKGCHRPALCGSDGRDDLKAAHLTQHSGSRITAAAAEELCCVDAALLDFGCVGLHRAVGLACNVAERPGLLERRPSRVKANRNSGRTDINGYLLDGREGGYRQRREGPRN</sequence>
<dbReference type="Proteomes" id="UP001215598">
    <property type="component" value="Unassembled WGS sequence"/>
</dbReference>
<reference evidence="1" key="1">
    <citation type="submission" date="2023-03" db="EMBL/GenBank/DDBJ databases">
        <title>Massive genome expansion in bonnet fungi (Mycena s.s.) driven by repeated elements and novel gene families across ecological guilds.</title>
        <authorList>
            <consortium name="Lawrence Berkeley National Laboratory"/>
            <person name="Harder C.B."/>
            <person name="Miyauchi S."/>
            <person name="Viragh M."/>
            <person name="Kuo A."/>
            <person name="Thoen E."/>
            <person name="Andreopoulos B."/>
            <person name="Lu D."/>
            <person name="Skrede I."/>
            <person name="Drula E."/>
            <person name="Henrissat B."/>
            <person name="Morin E."/>
            <person name="Kohler A."/>
            <person name="Barry K."/>
            <person name="LaButti K."/>
            <person name="Morin E."/>
            <person name="Salamov A."/>
            <person name="Lipzen A."/>
            <person name="Mereny Z."/>
            <person name="Hegedus B."/>
            <person name="Baldrian P."/>
            <person name="Stursova M."/>
            <person name="Weitz H."/>
            <person name="Taylor A."/>
            <person name="Grigoriev I.V."/>
            <person name="Nagy L.G."/>
            <person name="Martin F."/>
            <person name="Kauserud H."/>
        </authorList>
    </citation>
    <scope>NUCLEOTIDE SEQUENCE</scope>
    <source>
        <strain evidence="1">CBHHK182m</strain>
    </source>
</reference>
<dbReference type="EMBL" id="JARKIB010000693">
    <property type="protein sequence ID" value="KAJ7694285.1"/>
    <property type="molecule type" value="Genomic_DNA"/>
</dbReference>